<dbReference type="PROSITE" id="PS51384">
    <property type="entry name" value="FAD_FR"/>
    <property type="match status" value="1"/>
</dbReference>
<sequence length="248" mass="27324">MQAWNSTVVQYHRLRNDLAVIRLEGDAIPFRAGQSVSVTVPQNTALTRRYSPALPPSLDGKLEFHVRAVPAGWVSGSIVNETRPGHVWQISDPQGGLHVDDSGRDVVMIAGGTGLAPLRAILLDLTRWERPPNVTLFFGGKSPRDLYASDMLWLMAAELPWLTVVPVVDQLHEPWASDRWNDRIHEEIGSTTSFFEPEHCWEGAIADVVAVQGPFPDRQILVCGSPGMEAATVRALVEIGTPLADIRR</sequence>
<dbReference type="EMBL" id="CP015220">
    <property type="protein sequence ID" value="AMY23622.1"/>
    <property type="molecule type" value="Genomic_DNA"/>
</dbReference>
<keyword evidence="3" id="KW-0411">Iron-sulfur</keyword>
<evidence type="ECO:0000313" key="6">
    <source>
        <dbReference type="Proteomes" id="UP000076038"/>
    </source>
</evidence>
<keyword evidence="2" id="KW-0408">Iron</keyword>
<dbReference type="CDD" id="cd06187">
    <property type="entry name" value="O2ase_reductase_like"/>
    <property type="match status" value="1"/>
</dbReference>
<dbReference type="SUPFAM" id="SSF63380">
    <property type="entry name" value="Riboflavin synthase domain-like"/>
    <property type="match status" value="1"/>
</dbReference>
<keyword evidence="5" id="KW-0560">Oxidoreductase</keyword>
<keyword evidence="2" id="KW-0479">Metal-binding</keyword>
<dbReference type="Proteomes" id="UP000076038">
    <property type="component" value="Chromosome"/>
</dbReference>
<feature type="domain" description="FAD-binding FR-type" evidence="4">
    <location>
        <begin position="1"/>
        <end position="100"/>
    </location>
</feature>
<organism evidence="5 6">
    <name type="scientific">Rhodococcoides fascians</name>
    <name type="common">Rhodococcus fascians</name>
    <dbReference type="NCBI Taxonomy" id="1828"/>
    <lineage>
        <taxon>Bacteria</taxon>
        <taxon>Bacillati</taxon>
        <taxon>Actinomycetota</taxon>
        <taxon>Actinomycetes</taxon>
        <taxon>Mycobacteriales</taxon>
        <taxon>Nocardiaceae</taxon>
        <taxon>Rhodococcoides</taxon>
    </lineage>
</organism>
<proteinExistence type="predicted"/>
<dbReference type="KEGG" id="rhs:A3Q41_02320"/>
<gene>
    <name evidence="5" type="primary">xylA</name>
    <name evidence="5" type="ORF">A3Q41_02320</name>
</gene>
<evidence type="ECO:0000256" key="3">
    <source>
        <dbReference type="ARBA" id="ARBA00023014"/>
    </source>
</evidence>
<dbReference type="InterPro" id="IPR001709">
    <property type="entry name" value="Flavoprot_Pyr_Nucl_cyt_Rdtase"/>
</dbReference>
<dbReference type="AlphaFoldDB" id="A0A143QMC9"/>
<dbReference type="GO" id="GO:0004497">
    <property type="term" value="F:monooxygenase activity"/>
    <property type="evidence" value="ECO:0007669"/>
    <property type="project" value="UniProtKB-KW"/>
</dbReference>
<reference evidence="5 6" key="1">
    <citation type="journal article" date="2016" name="Genome Announc.">
        <title>Complete Genome and Plasmid Sequences for Rhodococcus fascians D188 and Draft Sequences for Rhodococcus Isolates PBTS 1 and PBTS 2.</title>
        <authorList>
            <person name="Stamler R.A."/>
            <person name="Vereecke D."/>
            <person name="Zhang Y."/>
            <person name="Schilkey F."/>
            <person name="Devitt N."/>
            <person name="Randall J.J."/>
        </authorList>
    </citation>
    <scope>NUCLEOTIDE SEQUENCE [LARGE SCALE GENOMIC DNA]</scope>
    <source>
        <strain evidence="5 6">PBTS2</strain>
    </source>
</reference>
<keyword evidence="5" id="KW-0503">Monooxygenase</keyword>
<dbReference type="InterPro" id="IPR050415">
    <property type="entry name" value="MRET"/>
</dbReference>
<dbReference type="Pfam" id="PF00175">
    <property type="entry name" value="NAD_binding_1"/>
    <property type="match status" value="1"/>
</dbReference>
<dbReference type="OrthoDB" id="3213438at2"/>
<dbReference type="InterPro" id="IPR039261">
    <property type="entry name" value="FNR_nucleotide-bd"/>
</dbReference>
<dbReference type="InterPro" id="IPR008333">
    <property type="entry name" value="Cbr1-like_FAD-bd_dom"/>
</dbReference>
<name>A0A143QMC9_RHOFA</name>
<evidence type="ECO:0000313" key="5">
    <source>
        <dbReference type="EMBL" id="AMY23622.1"/>
    </source>
</evidence>
<protein>
    <submittedName>
        <fullName evidence="5">Xylene monooxygenase electron transfer component</fullName>
    </submittedName>
</protein>
<dbReference type="InterPro" id="IPR017938">
    <property type="entry name" value="Riboflavin_synthase-like_b-brl"/>
</dbReference>
<dbReference type="PANTHER" id="PTHR47354:SF5">
    <property type="entry name" value="PROTEIN RFBI"/>
    <property type="match status" value="1"/>
</dbReference>
<dbReference type="RefSeq" id="WP_032381455.1">
    <property type="nucleotide sequence ID" value="NZ_CP015220.1"/>
</dbReference>
<dbReference type="PATRIC" id="fig|1653479.3.peg.2350"/>
<dbReference type="SUPFAM" id="SSF52343">
    <property type="entry name" value="Ferredoxin reductase-like, C-terminal NADP-linked domain"/>
    <property type="match status" value="1"/>
</dbReference>
<keyword evidence="2" id="KW-0001">2Fe-2S</keyword>
<evidence type="ECO:0000259" key="4">
    <source>
        <dbReference type="PROSITE" id="PS51384"/>
    </source>
</evidence>
<accession>A0A143QMC9</accession>
<keyword evidence="6" id="KW-1185">Reference proteome</keyword>
<comment type="cofactor">
    <cofactor evidence="1">
        <name>FAD</name>
        <dbReference type="ChEBI" id="CHEBI:57692"/>
    </cofactor>
</comment>
<dbReference type="Gene3D" id="2.40.30.10">
    <property type="entry name" value="Translation factors"/>
    <property type="match status" value="1"/>
</dbReference>
<dbReference type="Gene3D" id="3.40.50.80">
    <property type="entry name" value="Nucleotide-binding domain of ferredoxin-NADP reductase (FNR) module"/>
    <property type="match status" value="1"/>
</dbReference>
<dbReference type="PRINTS" id="PR00371">
    <property type="entry name" value="FPNCR"/>
</dbReference>
<reference evidence="6" key="2">
    <citation type="submission" date="2016-04" db="EMBL/GenBank/DDBJ databases">
        <title>Complete Genome and Plasmid Sequences for Rhodococcus fascians D188 and Draft Sequences for Rhodococcus spp. Isolates PBTS 1 and PBTS 2.</title>
        <authorList>
            <person name="Stamer R."/>
            <person name="Vereecke D."/>
            <person name="Zhang Y."/>
            <person name="Schilkey F."/>
            <person name="Devitt N."/>
            <person name="Randall J."/>
        </authorList>
    </citation>
    <scope>NUCLEOTIDE SEQUENCE [LARGE SCALE GENOMIC DNA]</scope>
    <source>
        <strain evidence="6">PBTS2</strain>
    </source>
</reference>
<dbReference type="Pfam" id="PF00970">
    <property type="entry name" value="FAD_binding_6"/>
    <property type="match status" value="1"/>
</dbReference>
<evidence type="ECO:0000256" key="2">
    <source>
        <dbReference type="ARBA" id="ARBA00022714"/>
    </source>
</evidence>
<dbReference type="PRINTS" id="PR00410">
    <property type="entry name" value="PHEHYDRXLASE"/>
</dbReference>
<dbReference type="InterPro" id="IPR017927">
    <property type="entry name" value="FAD-bd_FR_type"/>
</dbReference>
<dbReference type="GO" id="GO:0051537">
    <property type="term" value="F:2 iron, 2 sulfur cluster binding"/>
    <property type="evidence" value="ECO:0007669"/>
    <property type="project" value="UniProtKB-KW"/>
</dbReference>
<evidence type="ECO:0000256" key="1">
    <source>
        <dbReference type="ARBA" id="ARBA00001974"/>
    </source>
</evidence>
<dbReference type="InterPro" id="IPR001433">
    <property type="entry name" value="OxRdtase_FAD/NAD-bd"/>
</dbReference>
<dbReference type="PANTHER" id="PTHR47354">
    <property type="entry name" value="NADH OXIDOREDUCTASE HCR"/>
    <property type="match status" value="1"/>
</dbReference>